<dbReference type="EMBL" id="CAJOBR010002892">
    <property type="protein sequence ID" value="CAF4710883.1"/>
    <property type="molecule type" value="Genomic_DNA"/>
</dbReference>
<keyword evidence="4" id="KW-0297">G-protein coupled receptor</keyword>
<evidence type="ECO:0000256" key="3">
    <source>
        <dbReference type="ARBA" id="ARBA00022989"/>
    </source>
</evidence>
<feature type="transmembrane region" description="Helical" evidence="8">
    <location>
        <begin position="193"/>
        <end position="216"/>
    </location>
</feature>
<keyword evidence="5 8" id="KW-0472">Membrane</keyword>
<dbReference type="PROSITE" id="PS50262">
    <property type="entry name" value="G_PROTEIN_RECEP_F1_2"/>
    <property type="match status" value="1"/>
</dbReference>
<evidence type="ECO:0000256" key="4">
    <source>
        <dbReference type="ARBA" id="ARBA00023040"/>
    </source>
</evidence>
<dbReference type="GO" id="GO:0005886">
    <property type="term" value="C:plasma membrane"/>
    <property type="evidence" value="ECO:0007669"/>
    <property type="project" value="TreeGrafter"/>
</dbReference>
<dbReference type="PANTHER" id="PTHR24243">
    <property type="entry name" value="G-PROTEIN COUPLED RECEPTOR"/>
    <property type="match status" value="1"/>
</dbReference>
<evidence type="ECO:0000256" key="2">
    <source>
        <dbReference type="ARBA" id="ARBA00022692"/>
    </source>
</evidence>
<gene>
    <name evidence="10" type="ORF">QYT958_LOCUS18356</name>
</gene>
<feature type="transmembrane region" description="Helical" evidence="8">
    <location>
        <begin position="144"/>
        <end position="166"/>
    </location>
</feature>
<evidence type="ECO:0000259" key="9">
    <source>
        <dbReference type="PROSITE" id="PS50262"/>
    </source>
</evidence>
<feature type="domain" description="G-protein coupled receptors family 1 profile" evidence="9">
    <location>
        <begin position="40"/>
        <end position="286"/>
    </location>
</feature>
<dbReference type="GO" id="GO:0004930">
    <property type="term" value="F:G protein-coupled receptor activity"/>
    <property type="evidence" value="ECO:0007669"/>
    <property type="project" value="UniProtKB-KW"/>
</dbReference>
<evidence type="ECO:0000256" key="8">
    <source>
        <dbReference type="SAM" id="Phobius"/>
    </source>
</evidence>
<feature type="transmembrane region" description="Helical" evidence="8">
    <location>
        <begin position="106"/>
        <end position="124"/>
    </location>
</feature>
<keyword evidence="2 8" id="KW-0812">Transmembrane</keyword>
<feature type="transmembrane region" description="Helical" evidence="8">
    <location>
        <begin position="61"/>
        <end position="79"/>
    </location>
</feature>
<dbReference type="Proteomes" id="UP000663848">
    <property type="component" value="Unassembled WGS sequence"/>
</dbReference>
<feature type="transmembrane region" description="Helical" evidence="8">
    <location>
        <begin position="236"/>
        <end position="259"/>
    </location>
</feature>
<proteinExistence type="predicted"/>
<dbReference type="Gene3D" id="1.20.1070.10">
    <property type="entry name" value="Rhodopsin 7-helix transmembrane proteins"/>
    <property type="match status" value="1"/>
</dbReference>
<evidence type="ECO:0000313" key="10">
    <source>
        <dbReference type="EMBL" id="CAF4710883.1"/>
    </source>
</evidence>
<feature type="transmembrane region" description="Helical" evidence="8">
    <location>
        <begin position="28"/>
        <end position="49"/>
    </location>
</feature>
<organism evidence="10 11">
    <name type="scientific">Rotaria socialis</name>
    <dbReference type="NCBI Taxonomy" id="392032"/>
    <lineage>
        <taxon>Eukaryota</taxon>
        <taxon>Metazoa</taxon>
        <taxon>Spiralia</taxon>
        <taxon>Gnathifera</taxon>
        <taxon>Rotifera</taxon>
        <taxon>Eurotatoria</taxon>
        <taxon>Bdelloidea</taxon>
        <taxon>Philodinida</taxon>
        <taxon>Philodinidae</taxon>
        <taxon>Rotaria</taxon>
    </lineage>
</organism>
<comment type="caution">
    <text evidence="10">The sequence shown here is derived from an EMBL/GenBank/DDBJ whole genome shotgun (WGS) entry which is preliminary data.</text>
</comment>
<feature type="transmembrane region" description="Helical" evidence="8">
    <location>
        <begin position="265"/>
        <end position="288"/>
    </location>
</feature>
<keyword evidence="7" id="KW-0807">Transducer</keyword>
<name>A0A821J1G2_9BILA</name>
<evidence type="ECO:0000256" key="5">
    <source>
        <dbReference type="ARBA" id="ARBA00023136"/>
    </source>
</evidence>
<dbReference type="AlphaFoldDB" id="A0A821J1G2"/>
<sequence>MQTPRILSNSSNNTSLNRESEQDMFVTYYPLALVVSGSLFNLVTFGILWRPAFRDTHKRPTIHYMRTIAIFDILMLYGWNFDHFLYGAYGFTLSGYSVPFCKIFSFWNYFTCQVSAWLRVFICLDRYLSLSYLHKTWFSQSKNVLTIIACIVSVFTIINFHLFIFACYNNPDGTLNKGSYVYRVYPLWDYLNLALYNCVPFIFMFIFNSGVIYHLFRIHQNSLVQNSRIQHRSISITLVITTFLFVIMTVPATIFYAFFFQTSSYFILHFFDSILYTYHVLSFFLYFITFPEFRREALKLAICNKWRNTQSLSTVTKFSTAPAQLDEI</sequence>
<evidence type="ECO:0000256" key="6">
    <source>
        <dbReference type="ARBA" id="ARBA00023170"/>
    </source>
</evidence>
<keyword evidence="3 8" id="KW-1133">Transmembrane helix</keyword>
<evidence type="ECO:0000256" key="1">
    <source>
        <dbReference type="ARBA" id="ARBA00004141"/>
    </source>
</evidence>
<dbReference type="PANTHER" id="PTHR24243:SF230">
    <property type="entry name" value="G-PROTEIN COUPLED RECEPTORS FAMILY 1 PROFILE DOMAIN-CONTAINING PROTEIN"/>
    <property type="match status" value="1"/>
</dbReference>
<dbReference type="SUPFAM" id="SSF81321">
    <property type="entry name" value="Family A G protein-coupled receptor-like"/>
    <property type="match status" value="1"/>
</dbReference>
<protein>
    <recommendedName>
        <fullName evidence="9">G-protein coupled receptors family 1 profile domain-containing protein</fullName>
    </recommendedName>
</protein>
<dbReference type="InterPro" id="IPR017452">
    <property type="entry name" value="GPCR_Rhodpsn_7TM"/>
</dbReference>
<keyword evidence="6" id="KW-0675">Receptor</keyword>
<evidence type="ECO:0000256" key="7">
    <source>
        <dbReference type="ARBA" id="ARBA00023224"/>
    </source>
</evidence>
<reference evidence="10" key="1">
    <citation type="submission" date="2021-02" db="EMBL/GenBank/DDBJ databases">
        <authorList>
            <person name="Nowell W R."/>
        </authorList>
    </citation>
    <scope>NUCLEOTIDE SEQUENCE</scope>
</reference>
<accession>A0A821J1G2</accession>
<comment type="subcellular location">
    <subcellularLocation>
        <location evidence="1">Membrane</location>
        <topology evidence="1">Multi-pass membrane protein</topology>
    </subcellularLocation>
</comment>
<evidence type="ECO:0000313" key="11">
    <source>
        <dbReference type="Proteomes" id="UP000663848"/>
    </source>
</evidence>